<reference evidence="2 3" key="1">
    <citation type="submission" date="2023-07" db="EMBL/GenBank/DDBJ databases">
        <title>Sorghum-associated microbial communities from plants grown in Nebraska, USA.</title>
        <authorList>
            <person name="Schachtman D."/>
        </authorList>
    </citation>
    <scope>NUCLEOTIDE SEQUENCE [LARGE SCALE GENOMIC DNA]</scope>
    <source>
        <strain evidence="2 3">BE167</strain>
    </source>
</reference>
<keyword evidence="3" id="KW-1185">Reference proteome</keyword>
<evidence type="ECO:0000313" key="2">
    <source>
        <dbReference type="EMBL" id="MDR7083590.1"/>
    </source>
</evidence>
<name>A0ABU1UER6_9MICC</name>
<comment type="caution">
    <text evidence="2">The sequence shown here is derived from an EMBL/GenBank/DDBJ whole genome shotgun (WGS) entry which is preliminary data.</text>
</comment>
<protein>
    <recommendedName>
        <fullName evidence="1">Reverse transcriptase domain-containing protein</fullName>
    </recommendedName>
</protein>
<dbReference type="InterPro" id="IPR000477">
    <property type="entry name" value="RT_dom"/>
</dbReference>
<dbReference type="Proteomes" id="UP001252243">
    <property type="component" value="Unassembled WGS sequence"/>
</dbReference>
<dbReference type="CDD" id="cd01646">
    <property type="entry name" value="RT_Bac_retron_I"/>
    <property type="match status" value="1"/>
</dbReference>
<proteinExistence type="predicted"/>
<feature type="domain" description="Reverse transcriptase" evidence="1">
    <location>
        <begin position="50"/>
        <end position="279"/>
    </location>
</feature>
<dbReference type="EMBL" id="JAVDVQ010000012">
    <property type="protein sequence ID" value="MDR7083590.1"/>
    <property type="molecule type" value="Genomic_DNA"/>
</dbReference>
<organism evidence="2 3">
    <name type="scientific">Arthrobacter ginsengisoli</name>
    <dbReference type="NCBI Taxonomy" id="1356565"/>
    <lineage>
        <taxon>Bacteria</taxon>
        <taxon>Bacillati</taxon>
        <taxon>Actinomycetota</taxon>
        <taxon>Actinomycetes</taxon>
        <taxon>Micrococcales</taxon>
        <taxon>Micrococcaceae</taxon>
        <taxon>Arthrobacter</taxon>
    </lineage>
</organism>
<sequence length="521" mass="58030">MTLNAQKLEVGLLAHNFFPRVAKRGDEFPPCFVSGAFTPAIASKLNSLPVKRTDGFGAIAARATRYDLAPRNMEISHPRAFAAISRHLKTSWNEWKPVLSNPSSAIRVSEHDDGRVFSMITSHDWESLVKPDSRFRAQVDVTNFYGSIYTHAFPWAVHGLPMAKVNRDDKSDWVNRLDSVLRQARRRETTGISTGPGTSAVAGEILLSQVDHALRKRGFDFVRYIDDYVFVAANRDCAEAFVSAVRDELAQLKLSIHPGKTSIREMPLASSPRWMRHFRSALRGPNTLHRILDALDDAIDLAASDNEDGVLRYVLVAIEEALAEDSFPQHARGPIVDRLLHIGFLRPIAIGTACRLLAVMGVSEVQARESELNVTLREHANALRTDAATWVLHTLLTSGISPSKAAADSIVQARDCLMMALLAEDASGLKSVSGFIEILEEESPTDYRRDEYWLIYYQFALRGKRWSTVPQSFYAEFEPLLDDEVSFVDLSAVNPYKPFHKAEAPRRLNGGGISGRGPYSE</sequence>
<accession>A0ABU1UER6</accession>
<dbReference type="RefSeq" id="WP_310058566.1">
    <property type="nucleotide sequence ID" value="NZ_JAVDVQ010000012.1"/>
</dbReference>
<gene>
    <name evidence="2" type="ORF">J2X01_002885</name>
</gene>
<dbReference type="Pfam" id="PF00078">
    <property type="entry name" value="RVT_1"/>
    <property type="match status" value="1"/>
</dbReference>
<evidence type="ECO:0000313" key="3">
    <source>
        <dbReference type="Proteomes" id="UP001252243"/>
    </source>
</evidence>
<evidence type="ECO:0000259" key="1">
    <source>
        <dbReference type="PROSITE" id="PS50878"/>
    </source>
</evidence>
<dbReference type="PROSITE" id="PS50878">
    <property type="entry name" value="RT_POL"/>
    <property type="match status" value="1"/>
</dbReference>